<dbReference type="EMBL" id="WQMT02000007">
    <property type="protein sequence ID" value="KAG9221258.1"/>
    <property type="molecule type" value="Genomic_DNA"/>
</dbReference>
<gene>
    <name evidence="1" type="ORF">CCMSSC00406_0008907</name>
</gene>
<organism evidence="1 2">
    <name type="scientific">Pleurotus cornucopiae</name>
    <name type="common">Cornucopia mushroom</name>
    <dbReference type="NCBI Taxonomy" id="5321"/>
    <lineage>
        <taxon>Eukaryota</taxon>
        <taxon>Fungi</taxon>
        <taxon>Dikarya</taxon>
        <taxon>Basidiomycota</taxon>
        <taxon>Agaricomycotina</taxon>
        <taxon>Agaricomycetes</taxon>
        <taxon>Agaricomycetidae</taxon>
        <taxon>Agaricales</taxon>
        <taxon>Pleurotineae</taxon>
        <taxon>Pleurotaceae</taxon>
        <taxon>Pleurotus</taxon>
    </lineage>
</organism>
<reference evidence="1 2" key="1">
    <citation type="journal article" date="2021" name="Appl. Environ. Microbiol.">
        <title>Genetic linkage and physical mapping for an oyster mushroom Pleurotus cornucopiae and QTL analysis for the trait cap color.</title>
        <authorList>
            <person name="Zhang Y."/>
            <person name="Gao W."/>
            <person name="Sonnenberg A."/>
            <person name="Chen Q."/>
            <person name="Zhang J."/>
            <person name="Huang C."/>
        </authorList>
    </citation>
    <scope>NUCLEOTIDE SEQUENCE [LARGE SCALE GENOMIC DNA]</scope>
    <source>
        <strain evidence="1">CCMSSC00406</strain>
    </source>
</reference>
<evidence type="ECO:0000313" key="2">
    <source>
        <dbReference type="Proteomes" id="UP000824881"/>
    </source>
</evidence>
<evidence type="ECO:0000313" key="1">
    <source>
        <dbReference type="EMBL" id="KAG9221258.1"/>
    </source>
</evidence>
<protein>
    <submittedName>
        <fullName evidence="1">Uncharacterized protein</fullName>
    </submittedName>
</protein>
<name>A0ACB7ISQ2_PLECO</name>
<dbReference type="Proteomes" id="UP000824881">
    <property type="component" value="Unassembled WGS sequence"/>
</dbReference>
<comment type="caution">
    <text evidence="1">The sequence shown here is derived from an EMBL/GenBank/DDBJ whole genome shotgun (WGS) entry which is preliminary data.</text>
</comment>
<proteinExistence type="predicted"/>
<sequence length="369" mass="40354">MLGDSTFRSLHRHEEYYIQGGDLHFMVEHVQFRVHRYFFDRESLYFRNKLATPASPGAARSGTSDSTAIVLEDVRSIDFARFLWVFYNPKYSLYKTDVDSWTSILDLAFRWQFPEVRKLCVRELERLEMSDVERIHVYQKYEVDRNLLISRYAALCEREEPLSVAEGMRLGMETALTIARAREIARSKPLDGGLRSPTKANVPVATLQDIIRDIFTISPIPDDEITTPTSATATNGNTIPPPPPPLTNGNVAKKPANGVNGTNGTVTPPLSGSNTPPANANANANNSASTAPAADVFGGVFMTNDASEKKDGANEGEKAKEADPLAAIVTNVKEGEGSTPSRVSSPAPGDDGRGQANRGRGRGRGRSNN</sequence>
<keyword evidence="2" id="KW-1185">Reference proteome</keyword>
<accession>A0ACB7ISQ2</accession>